<dbReference type="EMBL" id="CAUWAG010000019">
    <property type="protein sequence ID" value="CAJ2512479.1"/>
    <property type="molecule type" value="Genomic_DNA"/>
</dbReference>
<accession>A0AAI8VXE9</accession>
<evidence type="ECO:0000313" key="2">
    <source>
        <dbReference type="EMBL" id="CAJ2512479.1"/>
    </source>
</evidence>
<dbReference type="AlphaFoldDB" id="A0AAI8VXE9"/>
<proteinExistence type="predicted"/>
<dbReference type="Proteomes" id="UP001295740">
    <property type="component" value="Unassembled WGS sequence"/>
</dbReference>
<organism evidence="2 3">
    <name type="scientific">Anthostomella pinea</name>
    <dbReference type="NCBI Taxonomy" id="933095"/>
    <lineage>
        <taxon>Eukaryota</taxon>
        <taxon>Fungi</taxon>
        <taxon>Dikarya</taxon>
        <taxon>Ascomycota</taxon>
        <taxon>Pezizomycotina</taxon>
        <taxon>Sordariomycetes</taxon>
        <taxon>Xylariomycetidae</taxon>
        <taxon>Xylariales</taxon>
        <taxon>Xylariaceae</taxon>
        <taxon>Anthostomella</taxon>
    </lineage>
</organism>
<comment type="caution">
    <text evidence="2">The sequence shown here is derived from an EMBL/GenBank/DDBJ whole genome shotgun (WGS) entry which is preliminary data.</text>
</comment>
<feature type="compositionally biased region" description="Polar residues" evidence="1">
    <location>
        <begin position="378"/>
        <end position="391"/>
    </location>
</feature>
<protein>
    <submittedName>
        <fullName evidence="2">Uu.00g054940.m01.CDS01</fullName>
    </submittedName>
</protein>
<evidence type="ECO:0000313" key="3">
    <source>
        <dbReference type="Proteomes" id="UP001295740"/>
    </source>
</evidence>
<keyword evidence="3" id="KW-1185">Reference proteome</keyword>
<gene>
    <name evidence="2" type="ORF">KHLLAP_LOCUS12947</name>
</gene>
<sequence>MDSNANWKTLRSLQELSDIKYSLRVIAFDCEFVRTTDAATEVGLACAGKAFDSVKGYCNDAPELDDFASRFHVNESSIEIKESYLEQIREIVQRKHSRQRERFLFGKEQYAPLDKIESRMCELKLLGYGEKDHGKYHSHYHNAGNDAVKHLALLHGLLQAGNIERIKLMATIHESTDIRGKRKPTQTLNIFIAEAADGVSQPSILNSALHFAAYITKFSRPGVVATPISALYVRTAAVTSHHSMSTAGDMPRQPPSPSALAVEARTTVRLSNVDFFFVNPIQPVGTYISHRNPAQHADSKSTPAFNVVVDLPIADDNPLADWEESSPAMHQISPESVISVSDELVGRCTEIWCDIVRDTPLEASGGSPDAGNNHDPYQVNTQLRSSKMSEK</sequence>
<feature type="region of interest" description="Disordered" evidence="1">
    <location>
        <begin position="363"/>
        <end position="391"/>
    </location>
</feature>
<reference evidence="2" key="1">
    <citation type="submission" date="2023-10" db="EMBL/GenBank/DDBJ databases">
        <authorList>
            <person name="Hackl T."/>
        </authorList>
    </citation>
    <scope>NUCLEOTIDE SEQUENCE</scope>
</reference>
<name>A0AAI8VXE9_9PEZI</name>
<evidence type="ECO:0000256" key="1">
    <source>
        <dbReference type="SAM" id="MobiDB-lite"/>
    </source>
</evidence>